<dbReference type="EMBL" id="AKGD01000001">
    <property type="protein sequence ID" value="EIT71261.1"/>
    <property type="molecule type" value="Genomic_DNA"/>
</dbReference>
<dbReference type="STRING" id="1172194.WQQ_13980"/>
<dbReference type="InterPro" id="IPR017853">
    <property type="entry name" value="GH"/>
</dbReference>
<dbReference type="EC" id="2.4.1.25" evidence="3 10"/>
<keyword evidence="5 10" id="KW-0328">Glycosyltransferase</keyword>
<dbReference type="AlphaFoldDB" id="I8I4Q6"/>
<evidence type="ECO:0000256" key="3">
    <source>
        <dbReference type="ARBA" id="ARBA00012560"/>
    </source>
</evidence>
<dbReference type="NCBIfam" id="NF011080">
    <property type="entry name" value="PRK14508.1-3"/>
    <property type="match status" value="1"/>
</dbReference>
<evidence type="ECO:0000313" key="11">
    <source>
        <dbReference type="EMBL" id="EIT71261.1"/>
    </source>
</evidence>
<dbReference type="SUPFAM" id="SSF51445">
    <property type="entry name" value="(Trans)glycosidases"/>
    <property type="match status" value="1"/>
</dbReference>
<dbReference type="InterPro" id="IPR003385">
    <property type="entry name" value="Glyco_hydro_77"/>
</dbReference>
<proteinExistence type="inferred from homology"/>
<dbReference type="Gene3D" id="3.20.20.80">
    <property type="entry name" value="Glycosidases"/>
    <property type="match status" value="1"/>
</dbReference>
<sequence length="499" mass="56496">MTLQAVPAATVPVNPLARRRAGVLAHITSLPGPLGNGDFSHDAYRFVDFAVRAGFSIWQVLPLNPTHEDGSPYYSTSANAGNPLLISLDWLVDRGWLAGYDRGLSRVGAREHRAACLREAHKKFFETASADWLARYRRFCHEADHWLEDYVRFVAFDAQYNSGWIDWPKAVRDRKGAAYERAVEAVAERCDFERFQQFIFAMQWADLRAYANDRGLYLFGDLPIFVAHHSADVWARPALWKLDKAGQPTVVAGVPPDYFSETGQLWGNPLYRWPEHQKHGYDWWLQRLARQRELFDLLRIDHFRGLEACWEIPAGDETAVNGSWVKAPGEELLTAVSEKLGALPLVAEDLGDITPEVDQLRKRFGLPGMRVMQFGFDGDPANPHLPHNYMVDSVAYTGTHDNAVTREWFENLDEQSLADVRRYLPDPAPMPDPLIRAIYASCAQLAIVPMQDVLSLGAGNRMNTPGTLADTNWTWRFDWSELAVGRTQELAGLAKLYNR</sequence>
<protein>
    <recommendedName>
        <fullName evidence="4 10">4-alpha-glucanotransferase</fullName>
        <ecNumber evidence="3 10">2.4.1.25</ecNumber>
    </recommendedName>
    <alternativeName>
        <fullName evidence="8 10">Amylomaltase</fullName>
    </alternativeName>
    <alternativeName>
        <fullName evidence="9 10">Disproportionating enzyme</fullName>
    </alternativeName>
</protein>
<comment type="similarity">
    <text evidence="2 10">Belongs to the disproportionating enzyme family.</text>
</comment>
<dbReference type="RefSeq" id="WP_007184352.1">
    <property type="nucleotide sequence ID" value="NZ_AKGD01000001.1"/>
</dbReference>
<dbReference type="OrthoDB" id="9763489at2"/>
<evidence type="ECO:0000256" key="7">
    <source>
        <dbReference type="ARBA" id="ARBA00023277"/>
    </source>
</evidence>
<dbReference type="PATRIC" id="fig|1172194.4.peg.1345"/>
<keyword evidence="12" id="KW-1185">Reference proteome</keyword>
<dbReference type="PANTHER" id="PTHR32438:SF5">
    <property type="entry name" value="4-ALPHA-GLUCANOTRANSFERASE DPE1, CHLOROPLASTIC_AMYLOPLASTIC"/>
    <property type="match status" value="1"/>
</dbReference>
<keyword evidence="7 10" id="KW-0119">Carbohydrate metabolism</keyword>
<comment type="catalytic activity">
    <reaction evidence="1 10">
        <text>Transfers a segment of a (1-&gt;4)-alpha-D-glucan to a new position in an acceptor, which may be glucose or a (1-&gt;4)-alpha-D-glucan.</text>
        <dbReference type="EC" id="2.4.1.25"/>
    </reaction>
</comment>
<dbReference type="NCBIfam" id="TIGR00217">
    <property type="entry name" value="malQ"/>
    <property type="match status" value="1"/>
</dbReference>
<dbReference type="GO" id="GO:0004134">
    <property type="term" value="F:4-alpha-glucanotransferase activity"/>
    <property type="evidence" value="ECO:0007669"/>
    <property type="project" value="UniProtKB-EC"/>
</dbReference>
<accession>I8I4Q6</accession>
<name>I8I4Q6_9GAMM</name>
<dbReference type="Pfam" id="PF02446">
    <property type="entry name" value="Glyco_hydro_77"/>
    <property type="match status" value="1"/>
</dbReference>
<evidence type="ECO:0000313" key="12">
    <source>
        <dbReference type="Proteomes" id="UP000003704"/>
    </source>
</evidence>
<evidence type="ECO:0000256" key="2">
    <source>
        <dbReference type="ARBA" id="ARBA00005684"/>
    </source>
</evidence>
<dbReference type="GO" id="GO:0005975">
    <property type="term" value="P:carbohydrate metabolic process"/>
    <property type="evidence" value="ECO:0007669"/>
    <property type="project" value="InterPro"/>
</dbReference>
<comment type="caution">
    <text evidence="11">The sequence shown here is derived from an EMBL/GenBank/DDBJ whole genome shotgun (WGS) entry which is preliminary data.</text>
</comment>
<evidence type="ECO:0000256" key="8">
    <source>
        <dbReference type="ARBA" id="ARBA00031423"/>
    </source>
</evidence>
<organism evidence="11 12">
    <name type="scientific">Hydrocarboniphaga effusa AP103</name>
    <dbReference type="NCBI Taxonomy" id="1172194"/>
    <lineage>
        <taxon>Bacteria</taxon>
        <taxon>Pseudomonadati</taxon>
        <taxon>Pseudomonadota</taxon>
        <taxon>Gammaproteobacteria</taxon>
        <taxon>Nevskiales</taxon>
        <taxon>Nevskiaceae</taxon>
        <taxon>Hydrocarboniphaga</taxon>
    </lineage>
</organism>
<evidence type="ECO:0000256" key="5">
    <source>
        <dbReference type="ARBA" id="ARBA00022676"/>
    </source>
</evidence>
<keyword evidence="6 10" id="KW-0808">Transferase</keyword>
<dbReference type="PANTHER" id="PTHR32438">
    <property type="entry name" value="4-ALPHA-GLUCANOTRANSFERASE DPE1, CHLOROPLASTIC/AMYLOPLASTIC"/>
    <property type="match status" value="1"/>
</dbReference>
<evidence type="ECO:0000256" key="6">
    <source>
        <dbReference type="ARBA" id="ARBA00022679"/>
    </source>
</evidence>
<dbReference type="Proteomes" id="UP000003704">
    <property type="component" value="Unassembled WGS sequence"/>
</dbReference>
<evidence type="ECO:0000256" key="4">
    <source>
        <dbReference type="ARBA" id="ARBA00020295"/>
    </source>
</evidence>
<evidence type="ECO:0000256" key="1">
    <source>
        <dbReference type="ARBA" id="ARBA00000439"/>
    </source>
</evidence>
<evidence type="ECO:0000256" key="10">
    <source>
        <dbReference type="RuleBase" id="RU361207"/>
    </source>
</evidence>
<evidence type="ECO:0000256" key="9">
    <source>
        <dbReference type="ARBA" id="ARBA00031501"/>
    </source>
</evidence>
<reference evidence="11 12" key="1">
    <citation type="journal article" date="2012" name="J. Bacteriol.">
        <title>Genome Sequence of n-Alkane-Degrading Hydrocarboniphaga effusa Strain AP103T (ATCC BAA-332T).</title>
        <authorList>
            <person name="Chang H.K."/>
            <person name="Zylstra G.J."/>
            <person name="Chae J.C."/>
        </authorList>
    </citation>
    <scope>NUCLEOTIDE SEQUENCE [LARGE SCALE GENOMIC DNA]</scope>
    <source>
        <strain evidence="11 12">AP103</strain>
    </source>
</reference>
<gene>
    <name evidence="11" type="ORF">WQQ_13980</name>
</gene>